<proteinExistence type="predicted"/>
<name>A0A0N4VT23_HAEPC</name>
<protein>
    <submittedName>
        <fullName evidence="2 4">Uncharacterized protein</fullName>
    </submittedName>
</protein>
<evidence type="ECO:0000313" key="4">
    <source>
        <dbReference type="WBParaSite" id="HPLM_0000044001-mRNA-1"/>
    </source>
</evidence>
<dbReference type="OrthoDB" id="5897211at2759"/>
<evidence type="ECO:0000313" key="2">
    <source>
        <dbReference type="EMBL" id="VDO05407.1"/>
    </source>
</evidence>
<dbReference type="WBParaSite" id="HPLM_0000044001-mRNA-1">
    <property type="protein sequence ID" value="HPLM_0000044001-mRNA-1"/>
    <property type="gene ID" value="HPLM_0000044001"/>
</dbReference>
<dbReference type="EMBL" id="UZAF01000301">
    <property type="protein sequence ID" value="VDO05407.1"/>
    <property type="molecule type" value="Genomic_DNA"/>
</dbReference>
<feature type="region of interest" description="Disordered" evidence="1">
    <location>
        <begin position="97"/>
        <end position="118"/>
    </location>
</feature>
<reference evidence="2 3" key="2">
    <citation type="submission" date="2018-11" db="EMBL/GenBank/DDBJ databases">
        <authorList>
            <consortium name="Pathogen Informatics"/>
        </authorList>
    </citation>
    <scope>NUCLEOTIDE SEQUENCE [LARGE SCALE GENOMIC DNA]</scope>
    <source>
        <strain evidence="2 3">MHpl1</strain>
    </source>
</reference>
<gene>
    <name evidence="2" type="ORF">HPLM_LOCUS441</name>
</gene>
<accession>A0A0N4VT23</accession>
<evidence type="ECO:0000313" key="3">
    <source>
        <dbReference type="Proteomes" id="UP000268014"/>
    </source>
</evidence>
<evidence type="ECO:0000256" key="1">
    <source>
        <dbReference type="SAM" id="MobiDB-lite"/>
    </source>
</evidence>
<keyword evidence="3" id="KW-1185">Reference proteome</keyword>
<reference evidence="4" key="1">
    <citation type="submission" date="2017-02" db="UniProtKB">
        <authorList>
            <consortium name="WormBaseParasite"/>
        </authorList>
    </citation>
    <scope>IDENTIFICATION</scope>
</reference>
<sequence>MEPDLSPGANTDYAQNRIEMNQDADLAKKSAALMSSNITSMIRLIESSSEPSHGPAAHPRRQLRAYLKETMSEYLEVIMEYKKSEVRLPVLVEKPMRSARAERVRRTSRKRERGADSKNTTIVHLGTSTTPIPKPVNIPKDTSDVHFLM</sequence>
<dbReference type="Proteomes" id="UP000268014">
    <property type="component" value="Unassembled WGS sequence"/>
</dbReference>
<organism evidence="4">
    <name type="scientific">Haemonchus placei</name>
    <name type="common">Barber's pole worm</name>
    <dbReference type="NCBI Taxonomy" id="6290"/>
    <lineage>
        <taxon>Eukaryota</taxon>
        <taxon>Metazoa</taxon>
        <taxon>Ecdysozoa</taxon>
        <taxon>Nematoda</taxon>
        <taxon>Chromadorea</taxon>
        <taxon>Rhabditida</taxon>
        <taxon>Rhabditina</taxon>
        <taxon>Rhabditomorpha</taxon>
        <taxon>Strongyloidea</taxon>
        <taxon>Trichostrongylidae</taxon>
        <taxon>Haemonchus</taxon>
    </lineage>
</organism>
<dbReference type="AlphaFoldDB" id="A0A0N4VT23"/>